<evidence type="ECO:0000256" key="12">
    <source>
        <dbReference type="ARBA" id="ARBA00023288"/>
    </source>
</evidence>
<keyword evidence="7 14" id="KW-0645">Protease</keyword>
<keyword evidence="12" id="KW-0449">Lipoprotein</keyword>
<dbReference type="SUPFAM" id="SSF53474">
    <property type="entry name" value="alpha/beta-Hydrolases"/>
    <property type="match status" value="1"/>
</dbReference>
<sequence length="647" mass="70287">MELFALVLLTLSGCVKAQFPVQPQNVQTVNSQHSPGVTLSYKENGICETTKGVKSISGYVHLPANTLADVQEDQPENINTFFWFFESRKDPANAPLSIWMNGGPGSSSMIGLLQENGPCSVNRDSNSTTLNPWSWNQEVNMLYIDQPVQTGFSYDSLINGTLDVLQESIVPLTTNQAVSSGNVFQKPGTFPSNKATLTSNSTSNAAKALWHFTQTFFTEFPDYKPNDNRISIWTESYGGKYGPATAAFFQEQNLKINNGTLKNTNNTYVIHLDTLGIINGCVDSLTMELSYADFAFNNTYGIQAIDQETYQEAVTAYSAPGGCRDQILDCRTIAAQLDPDNTGVNTQVNSVCRKATNACNADVESPYLQSEKYSFYDIGNPSSDSFPPNYMIGYLGQRWVQEALGVPLNFTMSSNAVFAAFNGVGDYSRGSMLEDIGFVLDQGIKVAMVYGDRDFACNWIGGENVSLNIPWSKAQNFKQAGYTDLQVNGSYVGGKVRQYGNLSFTRVYQSGHEVPAYQPQTAWEIFRRALNNLDIATGKTTIAGKEYATTGPADTWNVKMAAPPAHPHECYILAPGTCTEDEIAAVQNGTAKVGDYIFGADAASLSPTPSGAPSGGTAPKKSDARRSASFLTSTLISTLALGVIFIY</sequence>
<keyword evidence="11" id="KW-0325">Glycoprotein</keyword>
<evidence type="ECO:0000256" key="6">
    <source>
        <dbReference type="ARBA" id="ARBA00022645"/>
    </source>
</evidence>
<keyword evidence="5" id="KW-0472">Membrane</keyword>
<keyword evidence="16" id="KW-1185">Reference proteome</keyword>
<organism evidence="15 16">
    <name type="scientific">Microthyrium microscopicum</name>
    <dbReference type="NCBI Taxonomy" id="703497"/>
    <lineage>
        <taxon>Eukaryota</taxon>
        <taxon>Fungi</taxon>
        <taxon>Dikarya</taxon>
        <taxon>Ascomycota</taxon>
        <taxon>Pezizomycotina</taxon>
        <taxon>Dothideomycetes</taxon>
        <taxon>Dothideomycetes incertae sedis</taxon>
        <taxon>Microthyriales</taxon>
        <taxon>Microthyriaceae</taxon>
        <taxon>Microthyrium</taxon>
    </lineage>
</organism>
<dbReference type="PANTHER" id="PTHR11802:SF189">
    <property type="entry name" value="CARBOXYPEPTIDASE"/>
    <property type="match status" value="1"/>
</dbReference>
<keyword evidence="10" id="KW-0843">Virulence</keyword>
<evidence type="ECO:0000256" key="9">
    <source>
        <dbReference type="ARBA" id="ARBA00022801"/>
    </source>
</evidence>
<accession>A0A6A6U7A0</accession>
<comment type="subcellular location">
    <subcellularLocation>
        <location evidence="2">Cell membrane</location>
        <topology evidence="2">Lipid-anchor</topology>
        <topology evidence="2">GPI-anchor</topology>
    </subcellularLocation>
</comment>
<dbReference type="PROSITE" id="PS00131">
    <property type="entry name" value="CARBOXYPEPT_SER_SER"/>
    <property type="match status" value="1"/>
</dbReference>
<evidence type="ECO:0000256" key="1">
    <source>
        <dbReference type="ARBA" id="ARBA00001003"/>
    </source>
</evidence>
<evidence type="ECO:0000256" key="8">
    <source>
        <dbReference type="ARBA" id="ARBA00022729"/>
    </source>
</evidence>
<name>A0A6A6U7A0_9PEZI</name>
<comment type="similarity">
    <text evidence="3 14">Belongs to the peptidase S10 family.</text>
</comment>
<dbReference type="PRINTS" id="PR00724">
    <property type="entry name" value="CRBOXYPTASEC"/>
</dbReference>
<feature type="chain" id="PRO_5025708220" description="Carboxypeptidase" evidence="14">
    <location>
        <begin position="18"/>
        <end position="647"/>
    </location>
</feature>
<dbReference type="GO" id="GO:0005886">
    <property type="term" value="C:plasma membrane"/>
    <property type="evidence" value="ECO:0007669"/>
    <property type="project" value="UniProtKB-SubCell"/>
</dbReference>
<dbReference type="GO" id="GO:0006508">
    <property type="term" value="P:proteolysis"/>
    <property type="evidence" value="ECO:0007669"/>
    <property type="project" value="UniProtKB-KW"/>
</dbReference>
<dbReference type="InterPro" id="IPR029058">
    <property type="entry name" value="AB_hydrolase_fold"/>
</dbReference>
<dbReference type="Pfam" id="PF00450">
    <property type="entry name" value="Peptidase_S10"/>
    <property type="match status" value="1"/>
</dbReference>
<evidence type="ECO:0000313" key="15">
    <source>
        <dbReference type="EMBL" id="KAF2667173.1"/>
    </source>
</evidence>
<dbReference type="InterPro" id="IPR018202">
    <property type="entry name" value="Ser_caboxypep_ser_AS"/>
</dbReference>
<evidence type="ECO:0000256" key="2">
    <source>
        <dbReference type="ARBA" id="ARBA00004609"/>
    </source>
</evidence>
<evidence type="ECO:0000313" key="16">
    <source>
        <dbReference type="Proteomes" id="UP000799302"/>
    </source>
</evidence>
<comment type="function">
    <text evidence="13">Extracellular serine carboxypeptidase that contributes to pathogenicity.</text>
</comment>
<dbReference type="AlphaFoldDB" id="A0A6A6U7A0"/>
<dbReference type="PANTHER" id="PTHR11802">
    <property type="entry name" value="SERINE PROTEASE FAMILY S10 SERINE CARBOXYPEPTIDASE"/>
    <property type="match status" value="1"/>
</dbReference>
<dbReference type="Proteomes" id="UP000799302">
    <property type="component" value="Unassembled WGS sequence"/>
</dbReference>
<evidence type="ECO:0000256" key="4">
    <source>
        <dbReference type="ARBA" id="ARBA00022475"/>
    </source>
</evidence>
<keyword evidence="6 14" id="KW-0121">Carboxypeptidase</keyword>
<evidence type="ECO:0000256" key="11">
    <source>
        <dbReference type="ARBA" id="ARBA00023180"/>
    </source>
</evidence>
<dbReference type="InterPro" id="IPR001563">
    <property type="entry name" value="Peptidase_S10"/>
</dbReference>
<keyword evidence="9 14" id="KW-0378">Hydrolase</keyword>
<reference evidence="15" key="1">
    <citation type="journal article" date="2020" name="Stud. Mycol.">
        <title>101 Dothideomycetes genomes: a test case for predicting lifestyles and emergence of pathogens.</title>
        <authorList>
            <person name="Haridas S."/>
            <person name="Albert R."/>
            <person name="Binder M."/>
            <person name="Bloem J."/>
            <person name="Labutti K."/>
            <person name="Salamov A."/>
            <person name="Andreopoulos B."/>
            <person name="Baker S."/>
            <person name="Barry K."/>
            <person name="Bills G."/>
            <person name="Bluhm B."/>
            <person name="Cannon C."/>
            <person name="Castanera R."/>
            <person name="Culley D."/>
            <person name="Daum C."/>
            <person name="Ezra D."/>
            <person name="Gonzalez J."/>
            <person name="Henrissat B."/>
            <person name="Kuo A."/>
            <person name="Liang C."/>
            <person name="Lipzen A."/>
            <person name="Lutzoni F."/>
            <person name="Magnuson J."/>
            <person name="Mondo S."/>
            <person name="Nolan M."/>
            <person name="Ohm R."/>
            <person name="Pangilinan J."/>
            <person name="Park H.-J."/>
            <person name="Ramirez L."/>
            <person name="Alfaro M."/>
            <person name="Sun H."/>
            <person name="Tritt A."/>
            <person name="Yoshinaga Y."/>
            <person name="Zwiers L.-H."/>
            <person name="Turgeon B."/>
            <person name="Goodwin S."/>
            <person name="Spatafora J."/>
            <person name="Crous P."/>
            <person name="Grigoriev I."/>
        </authorList>
    </citation>
    <scope>NUCLEOTIDE SEQUENCE</scope>
    <source>
        <strain evidence="15">CBS 115976</strain>
    </source>
</reference>
<keyword evidence="8 14" id="KW-0732">Signal</keyword>
<dbReference type="GO" id="GO:0098552">
    <property type="term" value="C:side of membrane"/>
    <property type="evidence" value="ECO:0007669"/>
    <property type="project" value="UniProtKB-KW"/>
</dbReference>
<feature type="signal peptide" evidence="14">
    <location>
        <begin position="1"/>
        <end position="17"/>
    </location>
</feature>
<evidence type="ECO:0000256" key="13">
    <source>
        <dbReference type="ARBA" id="ARBA00037356"/>
    </source>
</evidence>
<dbReference type="GO" id="GO:0000324">
    <property type="term" value="C:fungal-type vacuole"/>
    <property type="evidence" value="ECO:0007669"/>
    <property type="project" value="TreeGrafter"/>
</dbReference>
<dbReference type="EC" id="3.4.16.-" evidence="14"/>
<keyword evidence="4" id="KW-1003">Cell membrane</keyword>
<dbReference type="Gene3D" id="3.40.50.1820">
    <property type="entry name" value="alpha/beta hydrolase"/>
    <property type="match status" value="1"/>
</dbReference>
<dbReference type="GO" id="GO:0004185">
    <property type="term" value="F:serine-type carboxypeptidase activity"/>
    <property type="evidence" value="ECO:0007669"/>
    <property type="project" value="UniProtKB-UniRule"/>
</dbReference>
<proteinExistence type="inferred from homology"/>
<evidence type="ECO:0000256" key="7">
    <source>
        <dbReference type="ARBA" id="ARBA00022670"/>
    </source>
</evidence>
<comment type="catalytic activity">
    <reaction evidence="1">
        <text>Preferential release of a C-terminal arginine or lysine residue.</text>
        <dbReference type="EC" id="3.4.16.6"/>
    </reaction>
</comment>
<evidence type="ECO:0000256" key="3">
    <source>
        <dbReference type="ARBA" id="ARBA00009431"/>
    </source>
</evidence>
<evidence type="ECO:0000256" key="14">
    <source>
        <dbReference type="RuleBase" id="RU361156"/>
    </source>
</evidence>
<keyword evidence="5" id="KW-0336">GPI-anchor</keyword>
<dbReference type="EMBL" id="MU004238">
    <property type="protein sequence ID" value="KAF2667173.1"/>
    <property type="molecule type" value="Genomic_DNA"/>
</dbReference>
<evidence type="ECO:0000256" key="10">
    <source>
        <dbReference type="ARBA" id="ARBA00023026"/>
    </source>
</evidence>
<protein>
    <recommendedName>
        <fullName evidence="14">Carboxypeptidase</fullName>
        <ecNumber evidence="14">3.4.16.-</ecNumber>
    </recommendedName>
</protein>
<dbReference type="InterPro" id="IPR033124">
    <property type="entry name" value="Ser_caboxypep_his_AS"/>
</dbReference>
<evidence type="ECO:0000256" key="5">
    <source>
        <dbReference type="ARBA" id="ARBA00022622"/>
    </source>
</evidence>
<dbReference type="PROSITE" id="PS00560">
    <property type="entry name" value="CARBOXYPEPT_SER_HIS"/>
    <property type="match status" value="1"/>
</dbReference>
<dbReference type="OrthoDB" id="443318at2759"/>
<gene>
    <name evidence="15" type="ORF">BT63DRAFT_331440</name>
</gene>